<reference evidence="3" key="1">
    <citation type="submission" date="2020-09" db="EMBL/GenBank/DDBJ databases">
        <title>Whole genome shotgun sequence of Streptomyces xanthophaeus NBRC 12829.</title>
        <authorList>
            <person name="Komaki H."/>
            <person name="Tamura T."/>
        </authorList>
    </citation>
    <scope>NUCLEOTIDE SEQUENCE</scope>
    <source>
        <strain evidence="3">NBRC 12829</strain>
    </source>
</reference>
<evidence type="ECO:0000313" key="4">
    <source>
        <dbReference type="Proteomes" id="UP000600026"/>
    </source>
</evidence>
<proteinExistence type="predicted"/>
<organism evidence="3 4">
    <name type="scientific">Streptomyces xanthophaeus</name>
    <dbReference type="NCBI Taxonomy" id="67385"/>
    <lineage>
        <taxon>Bacteria</taxon>
        <taxon>Bacillati</taxon>
        <taxon>Actinomycetota</taxon>
        <taxon>Actinomycetes</taxon>
        <taxon>Kitasatosporales</taxon>
        <taxon>Streptomycetaceae</taxon>
        <taxon>Streptomyces</taxon>
    </lineage>
</organism>
<keyword evidence="2" id="KW-1133">Transmembrane helix</keyword>
<feature type="transmembrane region" description="Helical" evidence="2">
    <location>
        <begin position="40"/>
        <end position="61"/>
    </location>
</feature>
<comment type="caution">
    <text evidence="3">The sequence shown here is derived from an EMBL/GenBank/DDBJ whole genome shotgun (WGS) entry which is preliminary data.</text>
</comment>
<dbReference type="RefSeq" id="WP_051859599.1">
    <property type="nucleotide sequence ID" value="NZ_BNEE01000006.1"/>
</dbReference>
<keyword evidence="2" id="KW-0472">Membrane</keyword>
<dbReference type="OrthoDB" id="166978at2"/>
<keyword evidence="2" id="KW-0812">Transmembrane</keyword>
<protein>
    <submittedName>
        <fullName evidence="3">Uncharacterized protein</fullName>
    </submittedName>
</protein>
<feature type="region of interest" description="Disordered" evidence="1">
    <location>
        <begin position="61"/>
        <end position="98"/>
    </location>
</feature>
<evidence type="ECO:0000313" key="3">
    <source>
        <dbReference type="EMBL" id="GHI86737.1"/>
    </source>
</evidence>
<accession>A0A919H0F6</accession>
<evidence type="ECO:0000256" key="1">
    <source>
        <dbReference type="SAM" id="MobiDB-lite"/>
    </source>
</evidence>
<dbReference type="EMBL" id="BNEE01000006">
    <property type="protein sequence ID" value="GHI86737.1"/>
    <property type="molecule type" value="Genomic_DNA"/>
</dbReference>
<feature type="region of interest" description="Disordered" evidence="1">
    <location>
        <begin position="1"/>
        <end position="39"/>
    </location>
</feature>
<evidence type="ECO:0000256" key="2">
    <source>
        <dbReference type="SAM" id="Phobius"/>
    </source>
</evidence>
<sequence>MSRRDPPAGPPSGPLPSAGNTPWGQPSTTPPRRRRRWKGLLTHGAAAVVGLLLGVGIGAAGPEPDGKTSGQPAVTASPVERASSGDPRDQFAGDGTFLVGQDLRPGTYRSAGPADRGALSECYWARLSNTSGDLAAVVANGIAHGPAVVTVGPADKAFDTKGCQSWKRIG</sequence>
<dbReference type="Proteomes" id="UP000600026">
    <property type="component" value="Unassembled WGS sequence"/>
</dbReference>
<dbReference type="AlphaFoldDB" id="A0A919H0F6"/>
<name>A0A919H0F6_9ACTN</name>
<keyword evidence="4" id="KW-1185">Reference proteome</keyword>
<gene>
    <name evidence="3" type="ORF">Sxan_41010</name>
</gene>